<keyword evidence="4" id="KW-1185">Reference proteome</keyword>
<dbReference type="InterPro" id="IPR015867">
    <property type="entry name" value="N-reg_PII/ATP_PRibTrfase_C"/>
</dbReference>
<gene>
    <name evidence="3" type="ORF">EGH21_08740</name>
</gene>
<dbReference type="PANTHER" id="PTHR23419">
    <property type="entry name" value="DIVALENT CATION TOLERANCE CUTA-RELATED"/>
    <property type="match status" value="1"/>
</dbReference>
<dbReference type="RefSeq" id="WP_220618093.1">
    <property type="nucleotide sequence ID" value="NZ_RKLR01000003.1"/>
</dbReference>
<name>A0AAW4PS10_9EURY</name>
<evidence type="ECO:0000256" key="2">
    <source>
        <dbReference type="ARBA" id="ARBA00022490"/>
    </source>
</evidence>
<comment type="caution">
    <text evidence="3">The sequence shown here is derived from an EMBL/GenBank/DDBJ whole genome shotgun (WGS) entry which is preliminary data.</text>
</comment>
<protein>
    <submittedName>
        <fullName evidence="3">Divalent-cation tolerance protein CutA</fullName>
    </submittedName>
</protein>
<sequence>MPTAFVTAPRDAATDIARTLVDDRLAACVNLVDCTSVYRWDGAVHEDDEVILLAKTTDDRYGTLVDRVEERHPYDVPCIERFDEDDVLDRFRDWREGAVESDETA</sequence>
<accession>A0AAW4PS10</accession>
<organism evidence="3 4">
    <name type="scientific">Haloarcula rubra</name>
    <dbReference type="NCBI Taxonomy" id="2487747"/>
    <lineage>
        <taxon>Archaea</taxon>
        <taxon>Methanobacteriati</taxon>
        <taxon>Methanobacteriota</taxon>
        <taxon>Stenosarchaea group</taxon>
        <taxon>Halobacteria</taxon>
        <taxon>Halobacteriales</taxon>
        <taxon>Haloarculaceae</taxon>
        <taxon>Haloarcula</taxon>
    </lineage>
</organism>
<dbReference type="Pfam" id="PF03091">
    <property type="entry name" value="CutA1"/>
    <property type="match status" value="1"/>
</dbReference>
<dbReference type="PANTHER" id="PTHR23419:SF8">
    <property type="entry name" value="FI09726P"/>
    <property type="match status" value="1"/>
</dbReference>
<dbReference type="GO" id="GO:0010038">
    <property type="term" value="P:response to metal ion"/>
    <property type="evidence" value="ECO:0007669"/>
    <property type="project" value="InterPro"/>
</dbReference>
<dbReference type="Gene3D" id="3.30.70.120">
    <property type="match status" value="1"/>
</dbReference>
<evidence type="ECO:0000313" key="4">
    <source>
        <dbReference type="Proteomes" id="UP001430377"/>
    </source>
</evidence>
<dbReference type="InterPro" id="IPR011322">
    <property type="entry name" value="N-reg_PII-like_a/b"/>
</dbReference>
<dbReference type="SUPFAM" id="SSF54913">
    <property type="entry name" value="GlnB-like"/>
    <property type="match status" value="1"/>
</dbReference>
<evidence type="ECO:0000313" key="3">
    <source>
        <dbReference type="EMBL" id="MBX0323112.1"/>
    </source>
</evidence>
<dbReference type="Proteomes" id="UP001430377">
    <property type="component" value="Unassembled WGS sequence"/>
</dbReference>
<dbReference type="AlphaFoldDB" id="A0AAW4PS10"/>
<dbReference type="GO" id="GO:0005507">
    <property type="term" value="F:copper ion binding"/>
    <property type="evidence" value="ECO:0007669"/>
    <property type="project" value="TreeGrafter"/>
</dbReference>
<dbReference type="EMBL" id="RKLR01000003">
    <property type="protein sequence ID" value="MBX0323112.1"/>
    <property type="molecule type" value="Genomic_DNA"/>
</dbReference>
<keyword evidence="2" id="KW-0963">Cytoplasm</keyword>
<proteinExistence type="inferred from homology"/>
<evidence type="ECO:0000256" key="1">
    <source>
        <dbReference type="ARBA" id="ARBA00010169"/>
    </source>
</evidence>
<reference evidence="3 4" key="1">
    <citation type="submission" date="2021-06" db="EMBL/GenBank/DDBJ databases">
        <title>Halomicroarcula sp. a new haloarchaeum isolated from saline soil.</title>
        <authorList>
            <person name="Duran-Viseras A."/>
            <person name="Sanchez-Porro C."/>
            <person name="Ventosa A."/>
        </authorList>
    </citation>
    <scope>NUCLEOTIDE SEQUENCE [LARGE SCALE GENOMIC DNA]</scope>
    <source>
        <strain evidence="3 4">F13</strain>
    </source>
</reference>
<dbReference type="InterPro" id="IPR004323">
    <property type="entry name" value="Ion_tolerance_CutA"/>
</dbReference>
<comment type="similarity">
    <text evidence="1">Belongs to the CutA family.</text>
</comment>